<dbReference type="GO" id="GO:0006457">
    <property type="term" value="P:protein folding"/>
    <property type="evidence" value="ECO:0007669"/>
    <property type="project" value="InterPro"/>
</dbReference>
<feature type="domain" description="PPIase cyclophilin-type" evidence="6">
    <location>
        <begin position="181"/>
        <end position="337"/>
    </location>
</feature>
<comment type="catalytic activity">
    <reaction evidence="1">
        <text>[protein]-peptidylproline (omega=180) = [protein]-peptidylproline (omega=0)</text>
        <dbReference type="Rhea" id="RHEA:16237"/>
        <dbReference type="Rhea" id="RHEA-COMP:10747"/>
        <dbReference type="Rhea" id="RHEA-COMP:10748"/>
        <dbReference type="ChEBI" id="CHEBI:83833"/>
        <dbReference type="ChEBI" id="CHEBI:83834"/>
        <dbReference type="EC" id="5.2.1.8"/>
    </reaction>
</comment>
<gene>
    <name evidence="7" type="ORF">RCL2_001894000</name>
</gene>
<name>A0A8H3QUR5_9GLOM</name>
<evidence type="ECO:0000256" key="1">
    <source>
        <dbReference type="ARBA" id="ARBA00000971"/>
    </source>
</evidence>
<dbReference type="GO" id="GO:0005737">
    <property type="term" value="C:cytoplasm"/>
    <property type="evidence" value="ECO:0007669"/>
    <property type="project" value="TreeGrafter"/>
</dbReference>
<evidence type="ECO:0000256" key="3">
    <source>
        <dbReference type="ARBA" id="ARBA00023110"/>
    </source>
</evidence>
<dbReference type="Proteomes" id="UP000615446">
    <property type="component" value="Unassembled WGS sequence"/>
</dbReference>
<reference evidence="7" key="1">
    <citation type="submission" date="2019-10" db="EMBL/GenBank/DDBJ databases">
        <title>Conservation and host-specific expression of non-tandemly repeated heterogenous ribosome RNA gene in arbuscular mycorrhizal fungi.</title>
        <authorList>
            <person name="Maeda T."/>
            <person name="Kobayashi Y."/>
            <person name="Nakagawa T."/>
            <person name="Ezawa T."/>
            <person name="Yamaguchi K."/>
            <person name="Bino T."/>
            <person name="Nishimoto Y."/>
            <person name="Shigenobu S."/>
            <person name="Kawaguchi M."/>
        </authorList>
    </citation>
    <scope>NUCLEOTIDE SEQUENCE</scope>
    <source>
        <strain evidence="7">HR1</strain>
    </source>
</reference>
<dbReference type="GO" id="GO:0016018">
    <property type="term" value="F:cyclosporin A binding"/>
    <property type="evidence" value="ECO:0007669"/>
    <property type="project" value="TreeGrafter"/>
</dbReference>
<proteinExistence type="predicted"/>
<comment type="caution">
    <text evidence="7">The sequence shown here is derived from an EMBL/GenBank/DDBJ whole genome shotgun (WGS) entry which is preliminary data.</text>
</comment>
<dbReference type="Pfam" id="PF00160">
    <property type="entry name" value="Pro_isomerase"/>
    <property type="match status" value="1"/>
</dbReference>
<evidence type="ECO:0000259" key="6">
    <source>
        <dbReference type="PROSITE" id="PS50072"/>
    </source>
</evidence>
<dbReference type="GO" id="GO:0003755">
    <property type="term" value="F:peptidyl-prolyl cis-trans isomerase activity"/>
    <property type="evidence" value="ECO:0007669"/>
    <property type="project" value="UniProtKB-KW"/>
</dbReference>
<feature type="transmembrane region" description="Helical" evidence="5">
    <location>
        <begin position="6"/>
        <end position="27"/>
    </location>
</feature>
<evidence type="ECO:0000256" key="2">
    <source>
        <dbReference type="ARBA" id="ARBA00013194"/>
    </source>
</evidence>
<accession>A0A8H3QUR5</accession>
<dbReference type="PANTHER" id="PTHR11071:SF561">
    <property type="entry name" value="PEPTIDYL-PROLYL CIS-TRANS ISOMERASE D-RELATED"/>
    <property type="match status" value="1"/>
</dbReference>
<evidence type="ECO:0000256" key="4">
    <source>
        <dbReference type="ARBA" id="ARBA00023235"/>
    </source>
</evidence>
<keyword evidence="3" id="KW-0697">Rotamase</keyword>
<dbReference type="InterPro" id="IPR002130">
    <property type="entry name" value="Cyclophilin-type_PPIase_dom"/>
</dbReference>
<dbReference type="InterPro" id="IPR020892">
    <property type="entry name" value="Cyclophilin-type_PPIase_CS"/>
</dbReference>
<organism evidence="7 8">
    <name type="scientific">Rhizophagus clarus</name>
    <dbReference type="NCBI Taxonomy" id="94130"/>
    <lineage>
        <taxon>Eukaryota</taxon>
        <taxon>Fungi</taxon>
        <taxon>Fungi incertae sedis</taxon>
        <taxon>Mucoromycota</taxon>
        <taxon>Glomeromycotina</taxon>
        <taxon>Glomeromycetes</taxon>
        <taxon>Glomerales</taxon>
        <taxon>Glomeraceae</taxon>
        <taxon>Rhizophagus</taxon>
    </lineage>
</organism>
<sequence>MNSSSEILHVMCLFLCLRVFEGVFINFSEYLSWRINIESSRRDTTRFRFGVLLSTKVSILIGINLFPNFCLLNLINQTYQKDYHKSCTIAIDKLYATALFTNINFYQHRNLSSKEILAFEGNKNNSIFCLTVTRKPNTKSCKMKSETIKSLPSSTRFSNEKKKYISISNLTLSTMANPKVFFDISTKSGSLGRITFELRNDVVPRTAENFRALCTGEKGYGYKGCKFHRIIPEFMIQGGDFTAGNGTGGKSIYGNKFADENFTLKHTGPGILSMANAGPNTNGSQFFICTVKTPWLDGKHVVFGHVVDGLDVVSELEKLGSSSGKTSKEVWIEDCGEC</sequence>
<feature type="transmembrane region" description="Helical" evidence="5">
    <location>
        <begin position="47"/>
        <end position="66"/>
    </location>
</feature>
<dbReference type="PROSITE" id="PS00170">
    <property type="entry name" value="CSA_PPIASE_1"/>
    <property type="match status" value="1"/>
</dbReference>
<dbReference type="EMBL" id="BLAL01000213">
    <property type="protein sequence ID" value="GES92152.1"/>
    <property type="molecule type" value="Genomic_DNA"/>
</dbReference>
<keyword evidence="4 7" id="KW-0413">Isomerase</keyword>
<dbReference type="FunFam" id="2.40.100.10:FF:000013">
    <property type="entry name" value="Peptidyl-prolyl cis-trans isomerase"/>
    <property type="match status" value="1"/>
</dbReference>
<dbReference type="PROSITE" id="PS50072">
    <property type="entry name" value="CSA_PPIASE_2"/>
    <property type="match status" value="1"/>
</dbReference>
<dbReference type="CDD" id="cd01926">
    <property type="entry name" value="cyclophilin_ABH_like"/>
    <property type="match status" value="1"/>
</dbReference>
<dbReference type="Gene3D" id="2.40.100.10">
    <property type="entry name" value="Cyclophilin-like"/>
    <property type="match status" value="1"/>
</dbReference>
<evidence type="ECO:0000313" key="7">
    <source>
        <dbReference type="EMBL" id="GES92152.1"/>
    </source>
</evidence>
<dbReference type="OrthoDB" id="193499at2759"/>
<keyword evidence="5" id="KW-0812">Transmembrane</keyword>
<evidence type="ECO:0000313" key="8">
    <source>
        <dbReference type="Proteomes" id="UP000615446"/>
    </source>
</evidence>
<dbReference type="SUPFAM" id="SSF50891">
    <property type="entry name" value="Cyclophilin-like"/>
    <property type="match status" value="1"/>
</dbReference>
<dbReference type="AlphaFoldDB" id="A0A8H3QUR5"/>
<dbReference type="PANTHER" id="PTHR11071">
    <property type="entry name" value="PEPTIDYL-PROLYL CIS-TRANS ISOMERASE"/>
    <property type="match status" value="1"/>
</dbReference>
<dbReference type="PRINTS" id="PR00153">
    <property type="entry name" value="CSAPPISMRASE"/>
</dbReference>
<dbReference type="InterPro" id="IPR029000">
    <property type="entry name" value="Cyclophilin-like_dom_sf"/>
</dbReference>
<dbReference type="EC" id="5.2.1.8" evidence="2"/>
<keyword evidence="5" id="KW-0472">Membrane</keyword>
<keyword evidence="5" id="KW-1133">Transmembrane helix</keyword>
<evidence type="ECO:0000256" key="5">
    <source>
        <dbReference type="SAM" id="Phobius"/>
    </source>
</evidence>
<protein>
    <recommendedName>
        <fullName evidence="2">peptidylprolyl isomerase</fullName>
        <ecNumber evidence="2">5.2.1.8</ecNumber>
    </recommendedName>
</protein>